<protein>
    <submittedName>
        <fullName evidence="1">Uncharacterized protein</fullName>
    </submittedName>
</protein>
<reference evidence="1" key="2">
    <citation type="submission" date="2020-09" db="EMBL/GenBank/DDBJ databases">
        <authorList>
            <person name="Sun Q."/>
            <person name="Zhou Y."/>
        </authorList>
    </citation>
    <scope>NUCLEOTIDE SEQUENCE</scope>
    <source>
        <strain evidence="1">CGMCC 1.15085</strain>
    </source>
</reference>
<proteinExistence type="predicted"/>
<sequence>MADGKKSLTKPMEGQLNPDEQLIGGCKAAGKNAVLKGAVGGAVGGVVGAVAASQMEGKASPGIAAGVPQLQVFWVGATNQRLVFFDTGSFSSKPRSFKGDVPLSSVADVEVGNRGPFRRLTLTFTDGSSSTVDLYRANSPGQLQDALEQLLPGKVHGKA</sequence>
<dbReference type="RefSeq" id="WP_188837865.1">
    <property type="nucleotide sequence ID" value="NZ_BMHI01000004.1"/>
</dbReference>
<gene>
    <name evidence="1" type="ORF">GCM10011492_30600</name>
</gene>
<evidence type="ECO:0000313" key="1">
    <source>
        <dbReference type="EMBL" id="GGB37719.1"/>
    </source>
</evidence>
<organism evidence="1 2">
    <name type="scientific">Flexivirga endophytica</name>
    <dbReference type="NCBI Taxonomy" id="1849103"/>
    <lineage>
        <taxon>Bacteria</taxon>
        <taxon>Bacillati</taxon>
        <taxon>Actinomycetota</taxon>
        <taxon>Actinomycetes</taxon>
        <taxon>Micrococcales</taxon>
        <taxon>Dermacoccaceae</taxon>
        <taxon>Flexivirga</taxon>
    </lineage>
</organism>
<dbReference type="EMBL" id="BMHI01000004">
    <property type="protein sequence ID" value="GGB37719.1"/>
    <property type="molecule type" value="Genomic_DNA"/>
</dbReference>
<dbReference type="AlphaFoldDB" id="A0A916TCT4"/>
<keyword evidence="2" id="KW-1185">Reference proteome</keyword>
<evidence type="ECO:0000313" key="2">
    <source>
        <dbReference type="Proteomes" id="UP000636793"/>
    </source>
</evidence>
<dbReference type="Proteomes" id="UP000636793">
    <property type="component" value="Unassembled WGS sequence"/>
</dbReference>
<reference evidence="1" key="1">
    <citation type="journal article" date="2014" name="Int. J. Syst. Evol. Microbiol.">
        <title>Complete genome sequence of Corynebacterium casei LMG S-19264T (=DSM 44701T), isolated from a smear-ripened cheese.</title>
        <authorList>
            <consortium name="US DOE Joint Genome Institute (JGI-PGF)"/>
            <person name="Walter F."/>
            <person name="Albersmeier A."/>
            <person name="Kalinowski J."/>
            <person name="Ruckert C."/>
        </authorList>
    </citation>
    <scope>NUCLEOTIDE SEQUENCE</scope>
    <source>
        <strain evidence="1">CGMCC 1.15085</strain>
    </source>
</reference>
<name>A0A916TCT4_9MICO</name>
<comment type="caution">
    <text evidence="1">The sequence shown here is derived from an EMBL/GenBank/DDBJ whole genome shotgun (WGS) entry which is preliminary data.</text>
</comment>
<accession>A0A916TCT4</accession>